<evidence type="ECO:0000313" key="2">
    <source>
        <dbReference type="Proteomes" id="UP000529946"/>
    </source>
</evidence>
<evidence type="ECO:0000313" key="1">
    <source>
        <dbReference type="EMBL" id="MBB4082215.1"/>
    </source>
</evidence>
<proteinExistence type="predicted"/>
<dbReference type="AlphaFoldDB" id="A0A7W6NNC8"/>
<comment type="caution">
    <text evidence="1">The sequence shown here is derived from an EMBL/GenBank/DDBJ whole genome shotgun (WGS) entry which is preliminary data.</text>
</comment>
<accession>A0A7W6NNC8</accession>
<protein>
    <submittedName>
        <fullName evidence="1">Uncharacterized protein</fullName>
    </submittedName>
</protein>
<reference evidence="1 2" key="1">
    <citation type="submission" date="2020-08" db="EMBL/GenBank/DDBJ databases">
        <title>Genomic Encyclopedia of Type Strains, Phase IV (KMG-IV): sequencing the most valuable type-strain genomes for metagenomic binning, comparative biology and taxonomic classification.</title>
        <authorList>
            <person name="Goeker M."/>
        </authorList>
    </citation>
    <scope>NUCLEOTIDE SEQUENCE [LARGE SCALE GENOMIC DNA]</scope>
    <source>
        <strain evidence="1 2">DSM 23960</strain>
    </source>
</reference>
<sequence>MSEREQLEAAVERAAAHSLQLIETGAGWTPIRKAQDDWSAAVGDLARYLLTTGEPGWIPGAATRREMSLDMAS</sequence>
<dbReference type="Proteomes" id="UP000529946">
    <property type="component" value="Unassembled WGS sequence"/>
</dbReference>
<gene>
    <name evidence="1" type="ORF">GGR12_001054</name>
</gene>
<name>A0A7W6NNC8_9CAUL</name>
<dbReference type="EMBL" id="JACIDM010000001">
    <property type="protein sequence ID" value="MBB4082215.1"/>
    <property type="molecule type" value="Genomic_DNA"/>
</dbReference>
<dbReference type="RefSeq" id="WP_183203318.1">
    <property type="nucleotide sequence ID" value="NZ_BAAAER010000004.1"/>
</dbReference>
<organism evidence="1 2">
    <name type="scientific">Brevundimonas lenta</name>
    <dbReference type="NCBI Taxonomy" id="424796"/>
    <lineage>
        <taxon>Bacteria</taxon>
        <taxon>Pseudomonadati</taxon>
        <taxon>Pseudomonadota</taxon>
        <taxon>Alphaproteobacteria</taxon>
        <taxon>Caulobacterales</taxon>
        <taxon>Caulobacteraceae</taxon>
        <taxon>Brevundimonas</taxon>
    </lineage>
</organism>
<keyword evidence="2" id="KW-1185">Reference proteome</keyword>